<dbReference type="AlphaFoldDB" id="A0A8C1EDB7"/>
<dbReference type="InterPro" id="IPR001309">
    <property type="entry name" value="Pept_C14_p20"/>
</dbReference>
<dbReference type="GO" id="GO:0006508">
    <property type="term" value="P:proteolysis"/>
    <property type="evidence" value="ECO:0007669"/>
    <property type="project" value="InterPro"/>
</dbReference>
<dbReference type="GO" id="GO:0072559">
    <property type="term" value="C:NLRP3 inflammasome complex"/>
    <property type="evidence" value="ECO:0007669"/>
    <property type="project" value="TreeGrafter"/>
</dbReference>
<dbReference type="GO" id="GO:0004197">
    <property type="term" value="F:cysteine-type endopeptidase activity"/>
    <property type="evidence" value="ECO:0007669"/>
    <property type="project" value="InterPro"/>
</dbReference>
<dbReference type="CDD" id="cd00032">
    <property type="entry name" value="CASc"/>
    <property type="match status" value="1"/>
</dbReference>
<dbReference type="InterPro" id="IPR004020">
    <property type="entry name" value="DAPIN"/>
</dbReference>
<dbReference type="InterPro" id="IPR015917">
    <property type="entry name" value="Pept_C14A"/>
</dbReference>
<dbReference type="PIRSF" id="PIRSF038001">
    <property type="entry name" value="Caspase_ICE"/>
    <property type="match status" value="1"/>
</dbReference>
<dbReference type="Gene3D" id="3.40.50.1460">
    <property type="match status" value="1"/>
</dbReference>
<dbReference type="PROSITE" id="PS50824">
    <property type="entry name" value="DAPIN"/>
    <property type="match status" value="1"/>
</dbReference>
<dbReference type="PROSITE" id="PS50207">
    <property type="entry name" value="CASPASE_P10"/>
    <property type="match status" value="1"/>
</dbReference>
<dbReference type="OMA" id="EACCGEN"/>
<dbReference type="Pfam" id="PF00656">
    <property type="entry name" value="Peptidase_C14"/>
    <property type="match status" value="1"/>
</dbReference>
<dbReference type="InterPro" id="IPR029030">
    <property type="entry name" value="Caspase-like_dom_sf"/>
</dbReference>
<keyword evidence="8" id="KW-1185">Reference proteome</keyword>
<proteinExistence type="inferred from homology"/>
<dbReference type="InterPro" id="IPR011029">
    <property type="entry name" value="DEATH-like_dom_sf"/>
</dbReference>
<dbReference type="CDD" id="cd08321">
    <property type="entry name" value="Pyrin_ASC-like"/>
    <property type="match status" value="1"/>
</dbReference>
<dbReference type="InterPro" id="IPR011600">
    <property type="entry name" value="Pept_C14_caspase"/>
</dbReference>
<dbReference type="SMART" id="SM01289">
    <property type="entry name" value="PYRIN"/>
    <property type="match status" value="1"/>
</dbReference>
<evidence type="ECO:0000313" key="7">
    <source>
        <dbReference type="Ensembl" id="ENSCCRP00000074260.2"/>
    </source>
</evidence>
<evidence type="ECO:0000313" key="8">
    <source>
        <dbReference type="Proteomes" id="UP001108240"/>
    </source>
</evidence>
<feature type="active site" evidence="2">
    <location>
        <position position="223"/>
    </location>
</feature>
<reference evidence="7" key="1">
    <citation type="submission" date="2025-08" db="UniProtKB">
        <authorList>
            <consortium name="Ensembl"/>
        </authorList>
    </citation>
    <scope>IDENTIFICATION</scope>
</reference>
<evidence type="ECO:0008006" key="9">
    <source>
        <dbReference type="Google" id="ProtNLM"/>
    </source>
</evidence>
<comment type="similarity">
    <text evidence="1 3">Belongs to the peptidase C14A family.</text>
</comment>
<evidence type="ECO:0000259" key="6">
    <source>
        <dbReference type="PROSITE" id="PS50824"/>
    </source>
</evidence>
<dbReference type="GO" id="GO:0072557">
    <property type="term" value="C:IPAF inflammasome complex"/>
    <property type="evidence" value="ECO:0007669"/>
    <property type="project" value="TreeGrafter"/>
</dbReference>
<dbReference type="SUPFAM" id="SSF47986">
    <property type="entry name" value="DEATH domain"/>
    <property type="match status" value="1"/>
</dbReference>
<dbReference type="SUPFAM" id="SSF52129">
    <property type="entry name" value="Caspase-like"/>
    <property type="match status" value="1"/>
</dbReference>
<feature type="domain" description="Caspase family p20" evidence="5">
    <location>
        <begin position="147"/>
        <end position="280"/>
    </location>
</feature>
<dbReference type="PANTHER" id="PTHR47901:SF3">
    <property type="entry name" value="CASPASE-1"/>
    <property type="match status" value="1"/>
</dbReference>
<dbReference type="GO" id="GO:0050727">
    <property type="term" value="P:regulation of inflammatory response"/>
    <property type="evidence" value="ECO:0007669"/>
    <property type="project" value="TreeGrafter"/>
</dbReference>
<evidence type="ECO:0000256" key="1">
    <source>
        <dbReference type="ARBA" id="ARBA00010134"/>
    </source>
</evidence>
<dbReference type="Ensembl" id="ENSCCRT00000080458.2">
    <property type="protein sequence ID" value="ENSCCRP00000074260.2"/>
    <property type="gene ID" value="ENSCCRG00000040063.2"/>
</dbReference>
<evidence type="ECO:0000256" key="2">
    <source>
        <dbReference type="PIRSR" id="PIRSR038001-1"/>
    </source>
</evidence>
<dbReference type="PRINTS" id="PR00376">
    <property type="entry name" value="IL1BCENZYME"/>
</dbReference>
<name>A0A8C1EDB7_CYPCA</name>
<evidence type="ECO:0000259" key="5">
    <source>
        <dbReference type="PROSITE" id="PS50208"/>
    </source>
</evidence>
<feature type="active site" evidence="2">
    <location>
        <position position="276"/>
    </location>
</feature>
<feature type="domain" description="Caspase family p10" evidence="4">
    <location>
        <begin position="297"/>
        <end position="382"/>
    </location>
</feature>
<dbReference type="Proteomes" id="UP001108240">
    <property type="component" value="Unplaced"/>
</dbReference>
<dbReference type="Pfam" id="PF02758">
    <property type="entry name" value="PYRIN"/>
    <property type="match status" value="1"/>
</dbReference>
<dbReference type="PROSITE" id="PS01121">
    <property type="entry name" value="CASPASE_HIS"/>
    <property type="match status" value="1"/>
</dbReference>
<dbReference type="Gene3D" id="1.10.533.10">
    <property type="entry name" value="Death Domain, Fas"/>
    <property type="match status" value="1"/>
</dbReference>
<protein>
    <recommendedName>
        <fullName evidence="9">Caspase a</fullName>
    </recommendedName>
</protein>
<dbReference type="PROSITE" id="PS50208">
    <property type="entry name" value="CASPASE_P20"/>
    <property type="match status" value="1"/>
</dbReference>
<evidence type="ECO:0000256" key="3">
    <source>
        <dbReference type="RuleBase" id="RU003971"/>
    </source>
</evidence>
<dbReference type="InterPro" id="IPR016129">
    <property type="entry name" value="Caspase_his_AS"/>
</dbReference>
<dbReference type="SMART" id="SM00115">
    <property type="entry name" value="CASc"/>
    <property type="match status" value="1"/>
</dbReference>
<accession>A0A8C1EDB7</accession>
<dbReference type="GO" id="GO:0097169">
    <property type="term" value="C:AIM2 inflammasome complex"/>
    <property type="evidence" value="ECO:0007669"/>
    <property type="project" value="TreeGrafter"/>
</dbReference>
<dbReference type="PANTHER" id="PTHR47901">
    <property type="entry name" value="CASPASE RECRUITMENT DOMAIN-CONTAINING PROTEIN 18"/>
    <property type="match status" value="1"/>
</dbReference>
<reference evidence="7" key="2">
    <citation type="submission" date="2025-09" db="UniProtKB">
        <authorList>
            <consortium name="Ensembl"/>
        </authorList>
    </citation>
    <scope>IDENTIFICATION</scope>
</reference>
<dbReference type="InterPro" id="IPR002398">
    <property type="entry name" value="Pept_C14"/>
</dbReference>
<evidence type="ECO:0000259" key="4">
    <source>
        <dbReference type="PROSITE" id="PS50207"/>
    </source>
</evidence>
<dbReference type="InterPro" id="IPR002138">
    <property type="entry name" value="Pept_C14_p10"/>
</dbReference>
<feature type="domain" description="Pyrin" evidence="6">
    <location>
        <begin position="1"/>
        <end position="58"/>
    </location>
</feature>
<sequence>MDIKRVMTDVLEDLVDKELRQFIWQLWNGVTAGTEPIPRAKLQTSDREDVVDCMVKQYPDDAGKIAVQALHNMKQNELARRLELKLQEVQQPVQENAKNAPESMELQPIQSDWHRPYRITACSQQFKYSLLKQERNDVYMPSSSSWRKGSALLINNIKFDHLSYRNGAEIDEENMEWLLRALGYSVEKHTNLSGDAINRAVKNFSKRHEHQNSDSTFVVIMSHGDRFDNKDAILGVHYQRKNPNDIFFVEDIFTHLNSVNCPALIDKPKVILIHACRGGDDGGVYVCDSAFESDAWVHKEKDFVCFMSSLPDVYAYRNPHNGSYFFNYIVDVFSTSAYIYDIMELFRRIALRMEIDPHFRDKKKLLPCIERTTLVKKFYLFPGLM</sequence>
<organism evidence="7 8">
    <name type="scientific">Cyprinus carpio carpio</name>
    <dbReference type="NCBI Taxonomy" id="630221"/>
    <lineage>
        <taxon>Eukaryota</taxon>
        <taxon>Metazoa</taxon>
        <taxon>Chordata</taxon>
        <taxon>Craniata</taxon>
        <taxon>Vertebrata</taxon>
        <taxon>Euteleostomi</taxon>
        <taxon>Actinopterygii</taxon>
        <taxon>Neopterygii</taxon>
        <taxon>Teleostei</taxon>
        <taxon>Ostariophysi</taxon>
        <taxon>Cypriniformes</taxon>
        <taxon>Cyprinidae</taxon>
        <taxon>Cyprininae</taxon>
        <taxon>Cyprinus</taxon>
    </lineage>
</organism>
<dbReference type="GeneTree" id="ENSGT00940000162428"/>